<keyword evidence="2" id="KW-1133">Transmembrane helix</keyword>
<keyword evidence="2" id="KW-0812">Transmembrane</keyword>
<evidence type="ECO:0000313" key="4">
    <source>
        <dbReference type="Proteomes" id="UP001498476"/>
    </source>
</evidence>
<dbReference type="EMBL" id="JAZAVJ010000034">
    <property type="protein sequence ID" value="KAK7419916.1"/>
    <property type="molecule type" value="Genomic_DNA"/>
</dbReference>
<comment type="caution">
    <text evidence="3">The sequence shown here is derived from an EMBL/GenBank/DDBJ whole genome shotgun (WGS) entry which is preliminary data.</text>
</comment>
<dbReference type="Proteomes" id="UP001498476">
    <property type="component" value="Unassembled WGS sequence"/>
</dbReference>
<feature type="compositionally biased region" description="Acidic residues" evidence="1">
    <location>
        <begin position="112"/>
        <end position="121"/>
    </location>
</feature>
<keyword evidence="2" id="KW-0472">Membrane</keyword>
<evidence type="ECO:0000256" key="1">
    <source>
        <dbReference type="SAM" id="MobiDB-lite"/>
    </source>
</evidence>
<keyword evidence="4" id="KW-1185">Reference proteome</keyword>
<organism evidence="3 4">
    <name type="scientific">Neonectria punicea</name>
    <dbReference type="NCBI Taxonomy" id="979145"/>
    <lineage>
        <taxon>Eukaryota</taxon>
        <taxon>Fungi</taxon>
        <taxon>Dikarya</taxon>
        <taxon>Ascomycota</taxon>
        <taxon>Pezizomycotina</taxon>
        <taxon>Sordariomycetes</taxon>
        <taxon>Hypocreomycetidae</taxon>
        <taxon>Hypocreales</taxon>
        <taxon>Nectriaceae</taxon>
        <taxon>Neonectria</taxon>
    </lineage>
</organism>
<gene>
    <name evidence="3" type="ORF">QQX98_003104</name>
</gene>
<sequence length="185" mass="19793">MASVAAATSTLGLASSRLTRGSTIDLRWTGVSAKHYPLALQARFFNDTDDGVFSIRTTIASGLTQDRFEWEDVPAPLDHVPGARYELVLVPEGESGPRVGYEGLFRVVEDDDSDETIDDLSETGSPGDSPNSSEEQDGGGHDTWKVAIGAGVGVGIGLPLVLGSASLLKKRRKYTVGRKKRETDE</sequence>
<evidence type="ECO:0000256" key="2">
    <source>
        <dbReference type="SAM" id="Phobius"/>
    </source>
</evidence>
<reference evidence="3 4" key="1">
    <citation type="journal article" date="2025" name="Microbiol. Resour. Announc.">
        <title>Draft genome sequences for Neonectria magnoliae and Neonectria punicea, canker pathogens of Liriodendron tulipifera and Acer saccharum in West Virginia.</title>
        <authorList>
            <person name="Petronek H.M."/>
            <person name="Kasson M.T."/>
            <person name="Metheny A.M."/>
            <person name="Stauder C.M."/>
            <person name="Lovett B."/>
            <person name="Lynch S.C."/>
            <person name="Garnas J.R."/>
            <person name="Kasson L.R."/>
            <person name="Stajich J.E."/>
        </authorList>
    </citation>
    <scope>NUCLEOTIDE SEQUENCE [LARGE SCALE GENOMIC DNA]</scope>
    <source>
        <strain evidence="3 4">NRRL 64653</strain>
    </source>
</reference>
<feature type="region of interest" description="Disordered" evidence="1">
    <location>
        <begin position="112"/>
        <end position="144"/>
    </location>
</feature>
<feature type="compositionally biased region" description="Polar residues" evidence="1">
    <location>
        <begin position="124"/>
        <end position="133"/>
    </location>
</feature>
<name>A0ABR1HFJ0_9HYPO</name>
<protein>
    <submittedName>
        <fullName evidence="3">Uncharacterized protein</fullName>
    </submittedName>
</protein>
<evidence type="ECO:0000313" key="3">
    <source>
        <dbReference type="EMBL" id="KAK7419916.1"/>
    </source>
</evidence>
<feature type="transmembrane region" description="Helical" evidence="2">
    <location>
        <begin position="146"/>
        <end position="168"/>
    </location>
</feature>
<proteinExistence type="predicted"/>
<accession>A0ABR1HFJ0</accession>